<dbReference type="EMBL" id="CM001748">
    <property type="protein sequence ID" value="KJB61603.1"/>
    <property type="molecule type" value="Genomic_DNA"/>
</dbReference>
<gene>
    <name evidence="1" type="ORF">B456_009G369200</name>
</gene>
<evidence type="ECO:0000313" key="2">
    <source>
        <dbReference type="Proteomes" id="UP000032304"/>
    </source>
</evidence>
<proteinExistence type="predicted"/>
<protein>
    <submittedName>
        <fullName evidence="1">Uncharacterized protein</fullName>
    </submittedName>
</protein>
<organism evidence="1 2">
    <name type="scientific">Gossypium raimondii</name>
    <name type="common">Peruvian cotton</name>
    <name type="synonym">Gossypium klotzschianum subsp. raimondii</name>
    <dbReference type="NCBI Taxonomy" id="29730"/>
    <lineage>
        <taxon>Eukaryota</taxon>
        <taxon>Viridiplantae</taxon>
        <taxon>Streptophyta</taxon>
        <taxon>Embryophyta</taxon>
        <taxon>Tracheophyta</taxon>
        <taxon>Spermatophyta</taxon>
        <taxon>Magnoliopsida</taxon>
        <taxon>eudicotyledons</taxon>
        <taxon>Gunneridae</taxon>
        <taxon>Pentapetalae</taxon>
        <taxon>rosids</taxon>
        <taxon>malvids</taxon>
        <taxon>Malvales</taxon>
        <taxon>Malvaceae</taxon>
        <taxon>Malvoideae</taxon>
        <taxon>Gossypium</taxon>
    </lineage>
</organism>
<evidence type="ECO:0000313" key="1">
    <source>
        <dbReference type="EMBL" id="KJB61603.1"/>
    </source>
</evidence>
<dbReference type="AlphaFoldDB" id="A0A0D2SEL6"/>
<accession>A0A0D2SEL6</accession>
<keyword evidence="2" id="KW-1185">Reference proteome</keyword>
<dbReference type="Gramene" id="KJB61603">
    <property type="protein sequence ID" value="KJB61603"/>
    <property type="gene ID" value="B456_009G369200"/>
</dbReference>
<dbReference type="Proteomes" id="UP000032304">
    <property type="component" value="Chromosome 9"/>
</dbReference>
<reference evidence="1 2" key="1">
    <citation type="journal article" date="2012" name="Nature">
        <title>Repeated polyploidization of Gossypium genomes and the evolution of spinnable cotton fibres.</title>
        <authorList>
            <person name="Paterson A.H."/>
            <person name="Wendel J.F."/>
            <person name="Gundlach H."/>
            <person name="Guo H."/>
            <person name="Jenkins J."/>
            <person name="Jin D."/>
            <person name="Llewellyn D."/>
            <person name="Showmaker K.C."/>
            <person name="Shu S."/>
            <person name="Udall J."/>
            <person name="Yoo M.J."/>
            <person name="Byers R."/>
            <person name="Chen W."/>
            <person name="Doron-Faigenboim A."/>
            <person name="Duke M.V."/>
            <person name="Gong L."/>
            <person name="Grimwood J."/>
            <person name="Grover C."/>
            <person name="Grupp K."/>
            <person name="Hu G."/>
            <person name="Lee T.H."/>
            <person name="Li J."/>
            <person name="Lin L."/>
            <person name="Liu T."/>
            <person name="Marler B.S."/>
            <person name="Page J.T."/>
            <person name="Roberts A.W."/>
            <person name="Romanel E."/>
            <person name="Sanders W.S."/>
            <person name="Szadkowski E."/>
            <person name="Tan X."/>
            <person name="Tang H."/>
            <person name="Xu C."/>
            <person name="Wang J."/>
            <person name="Wang Z."/>
            <person name="Zhang D."/>
            <person name="Zhang L."/>
            <person name="Ashrafi H."/>
            <person name="Bedon F."/>
            <person name="Bowers J.E."/>
            <person name="Brubaker C.L."/>
            <person name="Chee P.W."/>
            <person name="Das S."/>
            <person name="Gingle A.R."/>
            <person name="Haigler C.H."/>
            <person name="Harker D."/>
            <person name="Hoffmann L.V."/>
            <person name="Hovav R."/>
            <person name="Jones D.C."/>
            <person name="Lemke C."/>
            <person name="Mansoor S."/>
            <person name="ur Rahman M."/>
            <person name="Rainville L.N."/>
            <person name="Rambani A."/>
            <person name="Reddy U.K."/>
            <person name="Rong J.K."/>
            <person name="Saranga Y."/>
            <person name="Scheffler B.E."/>
            <person name="Scheffler J.A."/>
            <person name="Stelly D.M."/>
            <person name="Triplett B.A."/>
            <person name="Van Deynze A."/>
            <person name="Vaslin M.F."/>
            <person name="Waghmare V.N."/>
            <person name="Walford S.A."/>
            <person name="Wright R.J."/>
            <person name="Zaki E.A."/>
            <person name="Zhang T."/>
            <person name="Dennis E.S."/>
            <person name="Mayer K.F."/>
            <person name="Peterson D.G."/>
            <person name="Rokhsar D.S."/>
            <person name="Wang X."/>
            <person name="Schmutz J."/>
        </authorList>
    </citation>
    <scope>NUCLEOTIDE SEQUENCE [LARGE SCALE GENOMIC DNA]</scope>
</reference>
<name>A0A0D2SEL6_GOSRA</name>
<sequence length="73" mass="8029">MIDELTYGISCNCLPIMTAIQVTTQNSLNIETENTVLRAELLELNARLQSLNETVSISLMKESNDGEGGRIQS</sequence>